<organism evidence="3 4">
    <name type="scientific">Alternaria alternata</name>
    <name type="common">Alternaria rot fungus</name>
    <name type="synonym">Torula alternata</name>
    <dbReference type="NCBI Taxonomy" id="5599"/>
    <lineage>
        <taxon>Eukaryota</taxon>
        <taxon>Fungi</taxon>
        <taxon>Dikarya</taxon>
        <taxon>Ascomycota</taxon>
        <taxon>Pezizomycotina</taxon>
        <taxon>Dothideomycetes</taxon>
        <taxon>Pleosporomycetidae</taxon>
        <taxon>Pleosporales</taxon>
        <taxon>Pleosporineae</taxon>
        <taxon>Pleosporaceae</taxon>
        <taxon>Alternaria</taxon>
        <taxon>Alternaria sect. Alternaria</taxon>
        <taxon>Alternaria alternata complex</taxon>
    </lineage>
</organism>
<accession>A0A4Q4MYM0</accession>
<gene>
    <name evidence="3" type="ORF">AA0117_g12678</name>
</gene>
<comment type="caution">
    <text evidence="3">The sequence shown here is derived from an EMBL/GenBank/DDBJ whole genome shotgun (WGS) entry which is preliminary data.</text>
</comment>
<evidence type="ECO:0000313" key="3">
    <source>
        <dbReference type="EMBL" id="RYN63884.1"/>
    </source>
</evidence>
<dbReference type="AlphaFoldDB" id="A0A4Q4MYM0"/>
<dbReference type="Pfam" id="PF00975">
    <property type="entry name" value="Thioesterase"/>
    <property type="match status" value="1"/>
</dbReference>
<name>A0A4Q4MYM0_ALTAL</name>
<dbReference type="Gene3D" id="3.40.50.1820">
    <property type="entry name" value="alpha/beta hydrolase"/>
    <property type="match status" value="1"/>
</dbReference>
<dbReference type="SUPFAM" id="SSF53474">
    <property type="entry name" value="alpha/beta-Hydrolases"/>
    <property type="match status" value="1"/>
</dbReference>
<proteinExistence type="predicted"/>
<evidence type="ECO:0000313" key="4">
    <source>
        <dbReference type="Proteomes" id="UP000291422"/>
    </source>
</evidence>
<comment type="pathway">
    <text evidence="1">Mycotoxin biosynthesis.</text>
</comment>
<dbReference type="InterPro" id="IPR029058">
    <property type="entry name" value="AB_hydrolase_fold"/>
</dbReference>
<sequence length="261" mass="28826">MSGLDDGLENPVLIQEYSRQGRATAAPAPLVLFHDGGGTLFSYFFLESLGRDVFGFADPRATSGQQWKDGITEMAIHYYRRMKMEIRPGSVILGGWSFGGLLALQLAQMIASDSAGGFEVVGVILIDTSCPEKASYSSTVTNGPIVPFRDDVPDRMQEVVRASMVRNTEMLSQWEPPTWPQGYSKPPVLLLRAVEGIDAKKERSLKLGWELCQHDVIDSVEMVPGNHYSLFESENIGTLSSRLRESCKRMEAPYRKAAGSD</sequence>
<protein>
    <recommendedName>
        <fullName evidence="2">Thioesterase domain-containing protein</fullName>
    </recommendedName>
</protein>
<dbReference type="EMBL" id="PDXD01000081">
    <property type="protein sequence ID" value="RYN63884.1"/>
    <property type="molecule type" value="Genomic_DNA"/>
</dbReference>
<evidence type="ECO:0000259" key="2">
    <source>
        <dbReference type="Pfam" id="PF00975"/>
    </source>
</evidence>
<reference evidence="4" key="1">
    <citation type="journal article" date="2019" name="bioRxiv">
        <title>Genomics, evolutionary history and diagnostics of the Alternaria alternata species group including apple and Asian pear pathotypes.</title>
        <authorList>
            <person name="Armitage A.D."/>
            <person name="Cockerton H.M."/>
            <person name="Sreenivasaprasad S."/>
            <person name="Woodhall J.W."/>
            <person name="Lane C.R."/>
            <person name="Harrison R.J."/>
            <person name="Clarkson J.P."/>
        </authorList>
    </citation>
    <scope>NUCLEOTIDE SEQUENCE [LARGE SCALE GENOMIC DNA]</scope>
    <source>
        <strain evidence="4">FERA 1177</strain>
    </source>
</reference>
<dbReference type="Proteomes" id="UP000291422">
    <property type="component" value="Unassembled WGS sequence"/>
</dbReference>
<evidence type="ECO:0000256" key="1">
    <source>
        <dbReference type="ARBA" id="ARBA00004685"/>
    </source>
</evidence>
<feature type="domain" description="Thioesterase" evidence="2">
    <location>
        <begin position="29"/>
        <end position="160"/>
    </location>
</feature>
<dbReference type="InterPro" id="IPR001031">
    <property type="entry name" value="Thioesterase"/>
</dbReference>